<proteinExistence type="predicted"/>
<protein>
    <recommendedName>
        <fullName evidence="2">DUF2769 domain-containing protein</fullName>
    </recommendedName>
</protein>
<dbReference type="EMBL" id="LAZR01002005">
    <property type="protein sequence ID" value="KKN35871.1"/>
    <property type="molecule type" value="Genomic_DNA"/>
</dbReference>
<dbReference type="Pfam" id="PF10967">
    <property type="entry name" value="DUF2769"/>
    <property type="match status" value="1"/>
</dbReference>
<organism evidence="1">
    <name type="scientific">marine sediment metagenome</name>
    <dbReference type="NCBI Taxonomy" id="412755"/>
    <lineage>
        <taxon>unclassified sequences</taxon>
        <taxon>metagenomes</taxon>
        <taxon>ecological metagenomes</taxon>
    </lineage>
</organism>
<sequence>MVEDMNPEEMKEMEQKVIGMCICRSCPTYVQGADPIGYCFPTIGKNVKITEEDQCICPGCPAFAQLSLTKTFFCTRGSEKEQKEGA</sequence>
<evidence type="ECO:0000313" key="1">
    <source>
        <dbReference type="EMBL" id="KKN35871.1"/>
    </source>
</evidence>
<dbReference type="AlphaFoldDB" id="A0A0F9SFX0"/>
<evidence type="ECO:0008006" key="2">
    <source>
        <dbReference type="Google" id="ProtNLM"/>
    </source>
</evidence>
<accession>A0A0F9SFX0</accession>
<reference evidence="1" key="1">
    <citation type="journal article" date="2015" name="Nature">
        <title>Complex archaea that bridge the gap between prokaryotes and eukaryotes.</title>
        <authorList>
            <person name="Spang A."/>
            <person name="Saw J.H."/>
            <person name="Jorgensen S.L."/>
            <person name="Zaremba-Niedzwiedzka K."/>
            <person name="Martijn J."/>
            <person name="Lind A.E."/>
            <person name="van Eijk R."/>
            <person name="Schleper C."/>
            <person name="Guy L."/>
            <person name="Ettema T.J."/>
        </authorList>
    </citation>
    <scope>NUCLEOTIDE SEQUENCE</scope>
</reference>
<dbReference type="InterPro" id="IPR020075">
    <property type="entry name" value="Uncharacterised_AF2234"/>
</dbReference>
<gene>
    <name evidence="1" type="ORF">LCGC14_0779300</name>
</gene>
<name>A0A0F9SFX0_9ZZZZ</name>
<comment type="caution">
    <text evidence="1">The sequence shown here is derived from an EMBL/GenBank/DDBJ whole genome shotgun (WGS) entry which is preliminary data.</text>
</comment>